<reference evidence="9 10" key="1">
    <citation type="submission" date="2018-06" db="EMBL/GenBank/DDBJ databases">
        <title>Paenibacillus montanisoli sp. nov., isolated from mountain area soil.</title>
        <authorList>
            <person name="Wu M."/>
        </authorList>
    </citation>
    <scope>NUCLEOTIDE SEQUENCE [LARGE SCALE GENOMIC DNA]</scope>
    <source>
        <strain evidence="9 10">RA17</strain>
    </source>
</reference>
<feature type="transmembrane region" description="Helical" evidence="8">
    <location>
        <begin position="150"/>
        <end position="173"/>
    </location>
</feature>
<keyword evidence="7 8" id="KW-0472">Membrane</keyword>
<evidence type="ECO:0000256" key="4">
    <source>
        <dbReference type="ARBA" id="ARBA00022544"/>
    </source>
</evidence>
<keyword evidence="10" id="KW-1185">Reference proteome</keyword>
<dbReference type="PANTHER" id="PTHR34975:SF2">
    <property type="entry name" value="SPORE GERMINATION PROTEIN A2"/>
    <property type="match status" value="1"/>
</dbReference>
<dbReference type="PANTHER" id="PTHR34975">
    <property type="entry name" value="SPORE GERMINATION PROTEIN A2"/>
    <property type="match status" value="1"/>
</dbReference>
<evidence type="ECO:0000256" key="3">
    <source>
        <dbReference type="ARBA" id="ARBA00022448"/>
    </source>
</evidence>
<evidence type="ECO:0000313" key="10">
    <source>
        <dbReference type="Proteomes" id="UP000249260"/>
    </source>
</evidence>
<evidence type="ECO:0000256" key="7">
    <source>
        <dbReference type="ARBA" id="ARBA00023136"/>
    </source>
</evidence>
<accession>A0A328U4D0</accession>
<keyword evidence="5 8" id="KW-0812">Transmembrane</keyword>
<evidence type="ECO:0000256" key="2">
    <source>
        <dbReference type="ARBA" id="ARBA00007998"/>
    </source>
</evidence>
<dbReference type="RefSeq" id="WP_112884503.1">
    <property type="nucleotide sequence ID" value="NZ_QLUW01000004.1"/>
</dbReference>
<keyword evidence="6 8" id="KW-1133">Transmembrane helix</keyword>
<dbReference type="GO" id="GO:0016020">
    <property type="term" value="C:membrane"/>
    <property type="evidence" value="ECO:0007669"/>
    <property type="project" value="UniProtKB-SubCell"/>
</dbReference>
<evidence type="ECO:0000256" key="1">
    <source>
        <dbReference type="ARBA" id="ARBA00004141"/>
    </source>
</evidence>
<feature type="transmembrane region" description="Helical" evidence="8">
    <location>
        <begin position="44"/>
        <end position="66"/>
    </location>
</feature>
<dbReference type="GO" id="GO:0009847">
    <property type="term" value="P:spore germination"/>
    <property type="evidence" value="ECO:0007669"/>
    <property type="project" value="InterPro"/>
</dbReference>
<comment type="similarity">
    <text evidence="2">Belongs to the amino acid-polyamine-organocation (APC) superfamily. Spore germination protein (SGP) (TC 2.A.3.9) family.</text>
</comment>
<feature type="transmembrane region" description="Helical" evidence="8">
    <location>
        <begin position="114"/>
        <end position="138"/>
    </location>
</feature>
<sequence>MSNAISEKFTVSPIHLFFIMYVSIVDISILSFQREVAMDAGQDAWVSILLVWLSSHILVWMMFKILSNQNPVNADFVSINYAYFGKFLGACMNQAIILYFVLTAFVMYRIYLEAILVLIFPTMSLWPISLVFIVLIYYAVSGGFQTVAGLCFWAFFIIVILFPPLLVLLIPFLHPQNLLPFFDHSPMQILKSSHQMALNFYGAEVLLGIYPYIQTQAKSQKWAHIAIGSAALMFLVAMVVALLYFGQDQLHHLVWPTLKAIGMLELPLFQRLEYLVLSVWLLKTLASVGVGLWISCHSLKKLWRTKPSNNLVVILLLFIILQLFIKDPEQIITAKMLHTNIGVYFAYIYIPIVFIITMVRKKFSKG</sequence>
<evidence type="ECO:0000256" key="6">
    <source>
        <dbReference type="ARBA" id="ARBA00022989"/>
    </source>
</evidence>
<evidence type="ECO:0000256" key="8">
    <source>
        <dbReference type="SAM" id="Phobius"/>
    </source>
</evidence>
<protein>
    <submittedName>
        <fullName evidence="9">Uncharacterized protein</fullName>
    </submittedName>
</protein>
<dbReference type="Gene3D" id="1.20.1740.10">
    <property type="entry name" value="Amino acid/polyamine transporter I"/>
    <property type="match status" value="1"/>
</dbReference>
<keyword evidence="3" id="KW-0813">Transport</keyword>
<dbReference type="NCBIfam" id="TIGR00912">
    <property type="entry name" value="2A0309"/>
    <property type="match status" value="1"/>
</dbReference>
<dbReference type="OrthoDB" id="2380240at2"/>
<dbReference type="EMBL" id="QLUW01000004">
    <property type="protein sequence ID" value="RAP74716.1"/>
    <property type="molecule type" value="Genomic_DNA"/>
</dbReference>
<evidence type="ECO:0000256" key="5">
    <source>
        <dbReference type="ARBA" id="ARBA00022692"/>
    </source>
</evidence>
<organism evidence="9 10">
    <name type="scientific">Paenibacillus montanisoli</name>
    <dbReference type="NCBI Taxonomy" id="2081970"/>
    <lineage>
        <taxon>Bacteria</taxon>
        <taxon>Bacillati</taxon>
        <taxon>Bacillota</taxon>
        <taxon>Bacilli</taxon>
        <taxon>Bacillales</taxon>
        <taxon>Paenibacillaceae</taxon>
        <taxon>Paenibacillus</taxon>
    </lineage>
</organism>
<feature type="transmembrane region" description="Helical" evidence="8">
    <location>
        <begin position="12"/>
        <end position="32"/>
    </location>
</feature>
<feature type="transmembrane region" description="Helical" evidence="8">
    <location>
        <begin position="274"/>
        <end position="296"/>
    </location>
</feature>
<feature type="transmembrane region" description="Helical" evidence="8">
    <location>
        <begin position="225"/>
        <end position="245"/>
    </location>
</feature>
<comment type="subcellular location">
    <subcellularLocation>
        <location evidence="1">Membrane</location>
        <topology evidence="1">Multi-pass membrane protein</topology>
    </subcellularLocation>
</comment>
<proteinExistence type="inferred from homology"/>
<dbReference type="Proteomes" id="UP000249260">
    <property type="component" value="Unassembled WGS sequence"/>
</dbReference>
<dbReference type="InterPro" id="IPR004761">
    <property type="entry name" value="Spore_GerAB"/>
</dbReference>
<feature type="transmembrane region" description="Helical" evidence="8">
    <location>
        <begin position="337"/>
        <end position="359"/>
    </location>
</feature>
<evidence type="ECO:0000313" key="9">
    <source>
        <dbReference type="EMBL" id="RAP74716.1"/>
    </source>
</evidence>
<dbReference type="Pfam" id="PF03845">
    <property type="entry name" value="Spore_permease"/>
    <property type="match status" value="1"/>
</dbReference>
<feature type="transmembrane region" description="Helical" evidence="8">
    <location>
        <begin position="308"/>
        <end position="325"/>
    </location>
</feature>
<feature type="transmembrane region" description="Helical" evidence="8">
    <location>
        <begin position="87"/>
        <end position="108"/>
    </location>
</feature>
<comment type="caution">
    <text evidence="9">The sequence shown here is derived from an EMBL/GenBank/DDBJ whole genome shotgun (WGS) entry which is preliminary data.</text>
</comment>
<name>A0A328U4D0_9BACL</name>
<gene>
    <name evidence="9" type="ORF">DL346_21990</name>
</gene>
<dbReference type="AlphaFoldDB" id="A0A328U4D0"/>
<keyword evidence="4" id="KW-0309">Germination</keyword>